<evidence type="ECO:0000256" key="2">
    <source>
        <dbReference type="PIRNR" id="PIRNR036893"/>
    </source>
</evidence>
<reference evidence="4 5" key="1">
    <citation type="submission" date="2024-06" db="EMBL/GenBank/DDBJ databases">
        <authorList>
            <person name="Li Z."/>
            <person name="Jiang Y."/>
        </authorList>
    </citation>
    <scope>NUCLEOTIDE SEQUENCE [LARGE SCALE GENOMIC DNA]</scope>
    <source>
        <strain evidence="4 5">HSW-8</strain>
    </source>
</reference>
<dbReference type="SUPFAM" id="SSF50814">
    <property type="entry name" value="Lipocalins"/>
    <property type="match status" value="1"/>
</dbReference>
<dbReference type="InterPro" id="IPR012674">
    <property type="entry name" value="Calycin"/>
</dbReference>
<feature type="signal peptide" evidence="2">
    <location>
        <begin position="1"/>
        <end position="20"/>
    </location>
</feature>
<dbReference type="InterPro" id="IPR022271">
    <property type="entry name" value="Lipocalin_ApoD"/>
</dbReference>
<keyword evidence="2" id="KW-0998">Cell outer membrane</keyword>
<protein>
    <recommendedName>
        <fullName evidence="2">Outer membrane lipoprotein Blc</fullName>
    </recommendedName>
</protein>
<name>A0ABV2ACH7_9GAMM</name>
<comment type="subunit">
    <text evidence="2">Homodimer.</text>
</comment>
<evidence type="ECO:0000313" key="5">
    <source>
        <dbReference type="Proteomes" id="UP001465331"/>
    </source>
</evidence>
<keyword evidence="2" id="KW-0732">Signal</keyword>
<dbReference type="InterPro" id="IPR047202">
    <property type="entry name" value="Lipocalin_Blc-like_dom"/>
</dbReference>
<dbReference type="InterPro" id="IPR000566">
    <property type="entry name" value="Lipocln_cytosolic_FA-bd_dom"/>
</dbReference>
<comment type="caution">
    <text evidence="4">The sequence shown here is derived from an EMBL/GenBank/DDBJ whole genome shotgun (WGS) entry which is preliminary data.</text>
</comment>
<keyword evidence="2" id="KW-0472">Membrane</keyword>
<dbReference type="PANTHER" id="PTHR10612">
    <property type="entry name" value="APOLIPOPROTEIN D"/>
    <property type="match status" value="1"/>
</dbReference>
<organism evidence="4 5">
    <name type="scientific">Sinimarinibacterium thermocellulolyticum</name>
    <dbReference type="NCBI Taxonomy" id="3170016"/>
    <lineage>
        <taxon>Bacteria</taxon>
        <taxon>Pseudomonadati</taxon>
        <taxon>Pseudomonadota</taxon>
        <taxon>Gammaproteobacteria</taxon>
        <taxon>Nevskiales</taxon>
        <taxon>Nevskiaceae</taxon>
        <taxon>Sinimarinibacterium</taxon>
    </lineage>
</organism>
<feature type="domain" description="Lipocalin/cytosolic fatty-acid binding" evidence="3">
    <location>
        <begin position="32"/>
        <end position="171"/>
    </location>
</feature>
<gene>
    <name evidence="4" type="ORF">ABSH63_12810</name>
</gene>
<accession>A0ABV2ACH7</accession>
<proteinExistence type="inferred from homology"/>
<dbReference type="PIRSF" id="PIRSF036893">
    <property type="entry name" value="Lipocalin_ApoD"/>
    <property type="match status" value="1"/>
</dbReference>
<dbReference type="PROSITE" id="PS51257">
    <property type="entry name" value="PROKAR_LIPOPROTEIN"/>
    <property type="match status" value="1"/>
</dbReference>
<dbReference type="Proteomes" id="UP001465331">
    <property type="component" value="Unassembled WGS sequence"/>
</dbReference>
<comment type="function">
    <text evidence="2">Involved in the storage or transport of lipids necessary for membrane maintenance under stressful conditions. Displays a binding preference for lysophospholipids.</text>
</comment>
<evidence type="ECO:0000259" key="3">
    <source>
        <dbReference type="Pfam" id="PF08212"/>
    </source>
</evidence>
<comment type="similarity">
    <text evidence="1 2">Belongs to the calycin superfamily. Lipocalin family.</text>
</comment>
<dbReference type="RefSeq" id="WP_352890262.1">
    <property type="nucleotide sequence ID" value="NZ_JBEPIJ010000016.1"/>
</dbReference>
<dbReference type="Gene3D" id="2.40.128.20">
    <property type="match status" value="1"/>
</dbReference>
<evidence type="ECO:0000313" key="4">
    <source>
        <dbReference type="EMBL" id="MES0874878.1"/>
    </source>
</evidence>
<dbReference type="PRINTS" id="PR01171">
    <property type="entry name" value="BCTLIPOCALIN"/>
</dbReference>
<dbReference type="CDD" id="cd19438">
    <property type="entry name" value="lipocalin_Blc-like"/>
    <property type="match status" value="1"/>
</dbReference>
<feature type="chain" id="PRO_5045016140" description="Outer membrane lipoprotein Blc" evidence="2">
    <location>
        <begin position="21"/>
        <end position="181"/>
    </location>
</feature>
<evidence type="ECO:0000256" key="1">
    <source>
        <dbReference type="ARBA" id="ARBA00006889"/>
    </source>
</evidence>
<keyword evidence="5" id="KW-1185">Reference proteome</keyword>
<dbReference type="PROSITE" id="PS00213">
    <property type="entry name" value="LIPOCALIN"/>
    <property type="match status" value="1"/>
</dbReference>
<keyword evidence="2" id="KW-0446">Lipid-binding</keyword>
<dbReference type="InterPro" id="IPR022272">
    <property type="entry name" value="Lipocalin_CS"/>
</dbReference>
<comment type="subcellular location">
    <subcellularLocation>
        <location evidence="2">Cell outer membrane</location>
    </subcellularLocation>
</comment>
<dbReference type="Pfam" id="PF08212">
    <property type="entry name" value="Lipocalin_2"/>
    <property type="match status" value="1"/>
</dbReference>
<dbReference type="EMBL" id="JBEPIJ010000016">
    <property type="protein sequence ID" value="MES0874878.1"/>
    <property type="molecule type" value="Genomic_DNA"/>
</dbReference>
<sequence length="181" mass="20487">MRRTLAVALLTLLLTACASAPKTPLPTPAQPLDVERFLGRWYIIANIPYIGERGDVGSFVEYHARDDGCIDDLYFYRDGSLDAPLEQMSGIAKIVDTTTNAHWKAQFFWPLWFSFHVLYVDEDYRHALIGTPDRRLGWIYARTPQVDATTLAALFERLIAAGYRREQFVLIAQHAAAMPAP</sequence>
<keyword evidence="2" id="KW-0449">Lipoprotein</keyword>
<dbReference type="InterPro" id="IPR002446">
    <property type="entry name" value="Lipocalin_bac"/>
</dbReference>
<dbReference type="PANTHER" id="PTHR10612:SF34">
    <property type="entry name" value="APOLIPOPROTEIN D"/>
    <property type="match status" value="1"/>
</dbReference>